<evidence type="ECO:0000313" key="8">
    <source>
        <dbReference type="Proteomes" id="UP000594263"/>
    </source>
</evidence>
<evidence type="ECO:0000256" key="6">
    <source>
        <dbReference type="SAM" id="Phobius"/>
    </source>
</evidence>
<dbReference type="Proteomes" id="UP000594263">
    <property type="component" value="Unplaced"/>
</dbReference>
<evidence type="ECO:0000256" key="4">
    <source>
        <dbReference type="ARBA" id="ARBA00022821"/>
    </source>
</evidence>
<dbReference type="InterPro" id="IPR010851">
    <property type="entry name" value="DEFL"/>
</dbReference>
<keyword evidence="8" id="KW-1185">Reference proteome</keyword>
<keyword evidence="4" id="KW-0611">Plant defense</keyword>
<evidence type="ECO:0000313" key="7">
    <source>
        <dbReference type="EnsemblPlants" id="Kaladp0011s0037.1.v1.1"/>
    </source>
</evidence>
<dbReference type="GO" id="GO:0031640">
    <property type="term" value="P:killing of cells of another organism"/>
    <property type="evidence" value="ECO:0007669"/>
    <property type="project" value="UniProtKB-KW"/>
</dbReference>
<reference evidence="7" key="1">
    <citation type="submission" date="2021-01" db="UniProtKB">
        <authorList>
            <consortium name="EnsemblPlants"/>
        </authorList>
    </citation>
    <scope>IDENTIFICATION</scope>
</reference>
<protein>
    <submittedName>
        <fullName evidence="7">Uncharacterized protein</fullName>
    </submittedName>
</protein>
<keyword evidence="6" id="KW-1133">Transmembrane helix</keyword>
<keyword evidence="6" id="KW-0472">Membrane</keyword>
<accession>A0A7N0RFM3</accession>
<dbReference type="EnsemblPlants" id="Kaladp0011s0037.1.v1.1">
    <property type="protein sequence ID" value="Kaladp0011s0037.1.v1.1"/>
    <property type="gene ID" value="Kaladp0011s0037.v1.1"/>
</dbReference>
<feature type="transmembrane region" description="Helical" evidence="6">
    <location>
        <begin position="6"/>
        <end position="25"/>
    </location>
</feature>
<dbReference type="GO" id="GO:0050832">
    <property type="term" value="P:defense response to fungus"/>
    <property type="evidence" value="ECO:0007669"/>
    <property type="project" value="UniProtKB-KW"/>
</dbReference>
<evidence type="ECO:0000256" key="2">
    <source>
        <dbReference type="ARBA" id="ARBA00022529"/>
    </source>
</evidence>
<dbReference type="AlphaFoldDB" id="A0A7N0RFM3"/>
<comment type="similarity">
    <text evidence="1">Belongs to the DEFL family.</text>
</comment>
<keyword evidence="6" id="KW-0812">Transmembrane</keyword>
<name>A0A7N0RFM3_KALFE</name>
<dbReference type="Gramene" id="Kaladp0011s0037.1.v1.1">
    <property type="protein sequence ID" value="Kaladp0011s0037.1.v1.1"/>
    <property type="gene ID" value="Kaladp0011s0037.v1.1"/>
</dbReference>
<evidence type="ECO:0000256" key="1">
    <source>
        <dbReference type="ARBA" id="ARBA00006722"/>
    </source>
</evidence>
<organism evidence="7 8">
    <name type="scientific">Kalanchoe fedtschenkoi</name>
    <name type="common">Lavender scallops</name>
    <name type="synonym">South American air plant</name>
    <dbReference type="NCBI Taxonomy" id="63787"/>
    <lineage>
        <taxon>Eukaryota</taxon>
        <taxon>Viridiplantae</taxon>
        <taxon>Streptophyta</taxon>
        <taxon>Embryophyta</taxon>
        <taxon>Tracheophyta</taxon>
        <taxon>Spermatophyta</taxon>
        <taxon>Magnoliopsida</taxon>
        <taxon>eudicotyledons</taxon>
        <taxon>Gunneridae</taxon>
        <taxon>Pentapetalae</taxon>
        <taxon>Saxifragales</taxon>
        <taxon>Crassulaceae</taxon>
        <taxon>Kalanchoe</taxon>
    </lineage>
</organism>
<dbReference type="Pfam" id="PF07333">
    <property type="entry name" value="SLR1-BP"/>
    <property type="match status" value="1"/>
</dbReference>
<keyword evidence="3" id="KW-0295">Fungicide</keyword>
<keyword evidence="5" id="KW-1015">Disulfide bond</keyword>
<evidence type="ECO:0000256" key="5">
    <source>
        <dbReference type="ARBA" id="ARBA00023157"/>
    </source>
</evidence>
<evidence type="ECO:0000256" key="3">
    <source>
        <dbReference type="ARBA" id="ARBA00022577"/>
    </source>
</evidence>
<keyword evidence="2" id="KW-0929">Antimicrobial</keyword>
<sequence length="77" mass="8648">MLRNNFDFPLNIFLLIILTMCTFLLETLQVLRKNALGCDLATCRQQCYQQLHGDGQCVAAPGGGLNPPYKCVCFYNC</sequence>
<proteinExistence type="inferred from homology"/>